<evidence type="ECO:0000256" key="2">
    <source>
        <dbReference type="ARBA" id="ARBA00023002"/>
    </source>
</evidence>
<dbReference type="KEGG" id="lhi:JP39_10940"/>
<dbReference type="Gene3D" id="3.40.50.720">
    <property type="entry name" value="NAD(P)-binding Rossmann-like Domain"/>
    <property type="match status" value="1"/>
</dbReference>
<evidence type="ECO:0000313" key="5">
    <source>
        <dbReference type="EMBL" id="ALB29827.1"/>
    </source>
</evidence>
<dbReference type="EMBL" id="CP012559">
    <property type="protein sequence ID" value="ALB29827.1"/>
    <property type="molecule type" value="Genomic_DNA"/>
</dbReference>
<dbReference type="RefSeq" id="WP_041500175.1">
    <property type="nucleotide sequence ID" value="NZ_BJDV01000003.1"/>
</dbReference>
<dbReference type="Proteomes" id="UP000061546">
    <property type="component" value="Chromosome"/>
</dbReference>
<dbReference type="InterPro" id="IPR051911">
    <property type="entry name" value="SDR_oxidoreductase"/>
</dbReference>
<dbReference type="OrthoDB" id="9775296at2"/>
<dbReference type="InterPro" id="IPR036291">
    <property type="entry name" value="NAD(P)-bd_dom_sf"/>
</dbReference>
<sequence>MTKTWMITGTSSGFGKELAQVVAKQAGTNLVATARKEADLAYLDAFDATRVAKVIMDVTNEEQVQAGVAVAKDKFGGIDVLVNNAGLGYFGTIEESNEKDVRQMFEVNVFGLGNVTKSVLPIMRVQKQGVIINISSALGVTSLPTLGWYSATKFAVEGYSNALRQEVAPLGIQVMNVEPSGARTKWNAGKTAPVEIADYSKFAGMVDGASNGVTQAPGSPELIAKTIFDMATDNKVVPDHLPLGTFATDGMKKELTNTLKDVDKYHDISVGIDQ</sequence>
<dbReference type="GO" id="GO:0016491">
    <property type="term" value="F:oxidoreductase activity"/>
    <property type="evidence" value="ECO:0007669"/>
    <property type="project" value="UniProtKB-KW"/>
</dbReference>
<keyword evidence="6" id="KW-1185">Reference proteome</keyword>
<dbReference type="InterPro" id="IPR057326">
    <property type="entry name" value="KR_dom"/>
</dbReference>
<keyword evidence="2" id="KW-0560">Oxidoreductase</keyword>
<dbReference type="Pfam" id="PF00106">
    <property type="entry name" value="adh_short"/>
    <property type="match status" value="1"/>
</dbReference>
<feature type="domain" description="Ketoreductase" evidence="4">
    <location>
        <begin position="3"/>
        <end position="180"/>
    </location>
</feature>
<dbReference type="AlphaFoldDB" id="A0A0K2LEV5"/>
<dbReference type="STRING" id="1074467.JP39_10940"/>
<dbReference type="PRINTS" id="PR00080">
    <property type="entry name" value="SDRFAMILY"/>
</dbReference>
<dbReference type="SUPFAM" id="SSF51735">
    <property type="entry name" value="NAD(P)-binding Rossmann-fold domains"/>
    <property type="match status" value="1"/>
</dbReference>
<dbReference type="PANTHER" id="PTHR43976:SF16">
    <property type="entry name" value="SHORT-CHAIN DEHYDROGENASE_REDUCTASE FAMILY PROTEIN"/>
    <property type="match status" value="1"/>
</dbReference>
<dbReference type="PANTHER" id="PTHR43976">
    <property type="entry name" value="SHORT CHAIN DEHYDROGENASE"/>
    <property type="match status" value="1"/>
</dbReference>
<organism evidence="5 6">
    <name type="scientific">Companilactobacillus heilongjiangensis</name>
    <dbReference type="NCBI Taxonomy" id="1074467"/>
    <lineage>
        <taxon>Bacteria</taxon>
        <taxon>Bacillati</taxon>
        <taxon>Bacillota</taxon>
        <taxon>Bacilli</taxon>
        <taxon>Lactobacillales</taxon>
        <taxon>Lactobacillaceae</taxon>
        <taxon>Companilactobacillus</taxon>
    </lineage>
</organism>
<dbReference type="PROSITE" id="PS00061">
    <property type="entry name" value="ADH_SHORT"/>
    <property type="match status" value="1"/>
</dbReference>
<protein>
    <submittedName>
        <fullName evidence="5">Short-chain dehydrogenase</fullName>
    </submittedName>
</protein>
<evidence type="ECO:0000256" key="3">
    <source>
        <dbReference type="RuleBase" id="RU000363"/>
    </source>
</evidence>
<evidence type="ECO:0000256" key="1">
    <source>
        <dbReference type="ARBA" id="ARBA00006484"/>
    </source>
</evidence>
<gene>
    <name evidence="5" type="ORF">JP39_10940</name>
</gene>
<dbReference type="CDD" id="cd05374">
    <property type="entry name" value="17beta-HSD-like_SDR_c"/>
    <property type="match status" value="1"/>
</dbReference>
<evidence type="ECO:0000259" key="4">
    <source>
        <dbReference type="SMART" id="SM00822"/>
    </source>
</evidence>
<reference evidence="5 6" key="1">
    <citation type="submission" date="2015-08" db="EMBL/GenBank/DDBJ databases">
        <title>Genomic sequence of Lactobacillus heilongjiangensis DSM 28069, isolated from Chinese traditional pickle.</title>
        <authorList>
            <person name="Jiang X."/>
            <person name="Zheng B."/>
            <person name="Cheng H."/>
        </authorList>
    </citation>
    <scope>NUCLEOTIDE SEQUENCE [LARGE SCALE GENOMIC DNA]</scope>
    <source>
        <strain evidence="5 6">DSM 28069</strain>
    </source>
</reference>
<proteinExistence type="inferred from homology"/>
<dbReference type="InterPro" id="IPR020904">
    <property type="entry name" value="Sc_DH/Rdtase_CS"/>
</dbReference>
<name>A0A0K2LEV5_9LACO</name>
<dbReference type="InterPro" id="IPR002347">
    <property type="entry name" value="SDR_fam"/>
</dbReference>
<accession>A0A0K2LEV5</accession>
<dbReference type="PRINTS" id="PR00081">
    <property type="entry name" value="GDHRDH"/>
</dbReference>
<evidence type="ECO:0000313" key="6">
    <source>
        <dbReference type="Proteomes" id="UP000061546"/>
    </source>
</evidence>
<comment type="similarity">
    <text evidence="1 3">Belongs to the short-chain dehydrogenases/reductases (SDR) family.</text>
</comment>
<dbReference type="SMART" id="SM00822">
    <property type="entry name" value="PKS_KR"/>
    <property type="match status" value="1"/>
</dbReference>